<evidence type="ECO:0000256" key="8">
    <source>
        <dbReference type="ARBA" id="ARBA00023180"/>
    </source>
</evidence>
<keyword evidence="11" id="KW-0732">Signal</keyword>
<evidence type="ECO:0000256" key="11">
    <source>
        <dbReference type="SAM" id="SignalP"/>
    </source>
</evidence>
<protein>
    <recommendedName>
        <fullName evidence="12">G-protein coupled receptors family 3 profile domain-containing protein</fullName>
    </recommendedName>
</protein>
<dbReference type="InterPro" id="IPR050726">
    <property type="entry name" value="mGluR"/>
</dbReference>
<feature type="transmembrane region" description="Helical" evidence="10">
    <location>
        <begin position="653"/>
        <end position="671"/>
    </location>
</feature>
<feature type="transmembrane region" description="Helical" evidence="10">
    <location>
        <begin position="620"/>
        <end position="641"/>
    </location>
</feature>
<dbReference type="InterPro" id="IPR000337">
    <property type="entry name" value="GPCR_3"/>
</dbReference>
<name>A0A7M5WRA9_9CNID</name>
<dbReference type="InterPro" id="IPR028082">
    <property type="entry name" value="Peripla_BP_I"/>
</dbReference>
<organism evidence="13 14">
    <name type="scientific">Clytia hemisphaerica</name>
    <dbReference type="NCBI Taxonomy" id="252671"/>
    <lineage>
        <taxon>Eukaryota</taxon>
        <taxon>Metazoa</taxon>
        <taxon>Cnidaria</taxon>
        <taxon>Hydrozoa</taxon>
        <taxon>Hydroidolina</taxon>
        <taxon>Leptothecata</taxon>
        <taxon>Obeliida</taxon>
        <taxon>Clytiidae</taxon>
        <taxon>Clytia</taxon>
    </lineage>
</organism>
<dbReference type="Gene3D" id="3.40.50.2300">
    <property type="match status" value="2"/>
</dbReference>
<dbReference type="PANTHER" id="PTHR24060">
    <property type="entry name" value="METABOTROPIC GLUTAMATE RECEPTOR"/>
    <property type="match status" value="1"/>
</dbReference>
<keyword evidence="9" id="KW-0807">Transducer</keyword>
<keyword evidence="6 10" id="KW-0472">Membrane</keyword>
<keyword evidence="5" id="KW-0297">G-protein coupled receptor</keyword>
<keyword evidence="2" id="KW-1003">Cell membrane</keyword>
<feature type="transmembrane region" description="Helical" evidence="10">
    <location>
        <begin position="735"/>
        <end position="754"/>
    </location>
</feature>
<dbReference type="InterPro" id="IPR017978">
    <property type="entry name" value="GPCR_3_C"/>
</dbReference>
<evidence type="ECO:0000259" key="12">
    <source>
        <dbReference type="PROSITE" id="PS50259"/>
    </source>
</evidence>
<evidence type="ECO:0000313" key="13">
    <source>
        <dbReference type="EnsemblMetazoa" id="CLYHEMP005241.1"/>
    </source>
</evidence>
<proteinExistence type="predicted"/>
<keyword evidence="7" id="KW-0675">Receptor</keyword>
<dbReference type="Proteomes" id="UP000594262">
    <property type="component" value="Unplaced"/>
</dbReference>
<feature type="domain" description="G-protein coupled receptors family 3 profile" evidence="12">
    <location>
        <begin position="586"/>
        <end position="838"/>
    </location>
</feature>
<evidence type="ECO:0000313" key="14">
    <source>
        <dbReference type="Proteomes" id="UP000594262"/>
    </source>
</evidence>
<evidence type="ECO:0000256" key="10">
    <source>
        <dbReference type="SAM" id="Phobius"/>
    </source>
</evidence>
<keyword evidence="3 10" id="KW-0812">Transmembrane</keyword>
<dbReference type="GO" id="GO:0005886">
    <property type="term" value="C:plasma membrane"/>
    <property type="evidence" value="ECO:0007669"/>
    <property type="project" value="UniProtKB-SubCell"/>
</dbReference>
<dbReference type="PRINTS" id="PR00248">
    <property type="entry name" value="GPCRMGR"/>
</dbReference>
<accession>A0A7M5WRA9</accession>
<feature type="signal peptide" evidence="11">
    <location>
        <begin position="1"/>
        <end position="20"/>
    </location>
</feature>
<feature type="transmembrane region" description="Helical" evidence="10">
    <location>
        <begin position="692"/>
        <end position="715"/>
    </location>
</feature>
<dbReference type="Gene3D" id="2.10.50.30">
    <property type="entry name" value="GPCR, family 3, nine cysteines domain"/>
    <property type="match status" value="1"/>
</dbReference>
<feature type="chain" id="PRO_5029448652" description="G-protein coupled receptors family 3 profile domain-containing protein" evidence="11">
    <location>
        <begin position="21"/>
        <end position="878"/>
    </location>
</feature>
<evidence type="ECO:0000256" key="6">
    <source>
        <dbReference type="ARBA" id="ARBA00023136"/>
    </source>
</evidence>
<dbReference type="PROSITE" id="PS50259">
    <property type="entry name" value="G_PROTEIN_RECEP_F3_4"/>
    <property type="match status" value="1"/>
</dbReference>
<evidence type="ECO:0000256" key="1">
    <source>
        <dbReference type="ARBA" id="ARBA00004651"/>
    </source>
</evidence>
<dbReference type="AlphaFoldDB" id="A0A7M5WRA9"/>
<evidence type="ECO:0000256" key="9">
    <source>
        <dbReference type="ARBA" id="ARBA00023224"/>
    </source>
</evidence>
<dbReference type="InterPro" id="IPR011500">
    <property type="entry name" value="GPCR_3_9-Cys_dom"/>
</dbReference>
<dbReference type="GeneID" id="136818173"/>
<keyword evidence="14" id="KW-1185">Reference proteome</keyword>
<dbReference type="Pfam" id="PF07562">
    <property type="entry name" value="NCD3G"/>
    <property type="match status" value="1"/>
</dbReference>
<dbReference type="OrthoDB" id="6021048at2759"/>
<feature type="transmembrane region" description="Helical" evidence="10">
    <location>
        <begin position="774"/>
        <end position="796"/>
    </location>
</feature>
<keyword evidence="8" id="KW-0325">Glycoprotein</keyword>
<sequence>MKNQMKLPFLLMALVITSYQDCNDEIFQTNNRNLLSSWKPGTYMIQSLYFLTEGEPCDRISIGGLIRVFAVKFAIETRKVATNLSIGYRIDDTCLNLPITMNRGIEIVNSHEQTTCLATNQNTCSVSQQKTHAEQFVAVFGTFFSFSTIPLSSLLGAFHIPLLSYRASSPLLSKRTDHGTFYRSVASDESIIEALVDVIDQFGWTYIYAIGADDEYGKIGLQLLQKHTEKMDICLTGEVYIPIDSKDTQRIAKEIALDMQKQENATVVVMFNYALKSGEYILHEAEKLGLDRLYLTGEAWNPEVLSATNITKTQMESILTVSVENGSPNQKFLDYVNKTINSCYGKDIWLKQYIFQQSGCLVTSNDAFGKLTGKDANNETCEIESNEILKQILNDNPSQINNLIDLVDSVSHALDDVTSKYCPSSATNCGASINPIQVNEALKTVDFTTRQKKPYKYNTKGSPVYVSYSIEQVQYNNNSGQFKYRPVGRWESQREKRLNIDNEKIRIPSWSGNEMPTSSCSEKCVAGEKITAKQRCCWKCERCPKGSISTKPNSLQCSPCTKGYHTKDFINCELTPIKHITLEDTIGLTTTIISCIGIVLMFLCLYLLRYLKETAIVKSTKARFIILSTLLVIASFSYTFLHLVIPSRGVCRVRYISFHALLTLFSLVLLLKNRSVSRFISKFVNNKQNNTLADILISTFILTLETIILLTWQFMESFPVTKTESNYESFEECELQFSLYRMLAFVLPFVITVIASVQSLSESHTKVQFGEYKFLHYTCLAFCIINVAHIVTLNLVNNRYQVLVLLITTMSYGYVYMGCMICTKIFHGFTRPKQESKQVMGVCNIGFQSDRKPIQQESSSFTSLAKLPTTKIEKQVKK</sequence>
<dbReference type="GO" id="GO:0004930">
    <property type="term" value="F:G protein-coupled receptor activity"/>
    <property type="evidence" value="ECO:0007669"/>
    <property type="project" value="UniProtKB-KW"/>
</dbReference>
<keyword evidence="4 10" id="KW-1133">Transmembrane helix</keyword>
<reference evidence="13" key="1">
    <citation type="submission" date="2021-01" db="UniProtKB">
        <authorList>
            <consortium name="EnsemblMetazoa"/>
        </authorList>
    </citation>
    <scope>IDENTIFICATION</scope>
</reference>
<dbReference type="InterPro" id="IPR001828">
    <property type="entry name" value="ANF_lig-bd_rcpt"/>
</dbReference>
<dbReference type="SUPFAM" id="SSF53822">
    <property type="entry name" value="Periplasmic binding protein-like I"/>
    <property type="match status" value="1"/>
</dbReference>
<evidence type="ECO:0000256" key="3">
    <source>
        <dbReference type="ARBA" id="ARBA00022692"/>
    </source>
</evidence>
<evidence type="ECO:0000256" key="2">
    <source>
        <dbReference type="ARBA" id="ARBA00022475"/>
    </source>
</evidence>
<evidence type="ECO:0000256" key="7">
    <source>
        <dbReference type="ARBA" id="ARBA00023170"/>
    </source>
</evidence>
<feature type="transmembrane region" description="Helical" evidence="10">
    <location>
        <begin position="802"/>
        <end position="826"/>
    </location>
</feature>
<dbReference type="Pfam" id="PF01094">
    <property type="entry name" value="ANF_receptor"/>
    <property type="match status" value="1"/>
</dbReference>
<dbReference type="EnsemblMetazoa" id="CLYHEMT005241.1">
    <property type="protein sequence ID" value="CLYHEMP005241.1"/>
    <property type="gene ID" value="CLYHEMG005241"/>
</dbReference>
<dbReference type="InterPro" id="IPR038550">
    <property type="entry name" value="GPCR_3_9-Cys_sf"/>
</dbReference>
<dbReference type="RefSeq" id="XP_066930634.1">
    <property type="nucleotide sequence ID" value="XM_067074533.1"/>
</dbReference>
<dbReference type="Pfam" id="PF00003">
    <property type="entry name" value="7tm_3"/>
    <property type="match status" value="1"/>
</dbReference>
<comment type="subcellular location">
    <subcellularLocation>
        <location evidence="1">Cell membrane</location>
        <topology evidence="1">Multi-pass membrane protein</topology>
    </subcellularLocation>
</comment>
<feature type="transmembrane region" description="Helical" evidence="10">
    <location>
        <begin position="586"/>
        <end position="608"/>
    </location>
</feature>
<evidence type="ECO:0000256" key="4">
    <source>
        <dbReference type="ARBA" id="ARBA00022989"/>
    </source>
</evidence>
<evidence type="ECO:0000256" key="5">
    <source>
        <dbReference type="ARBA" id="ARBA00023040"/>
    </source>
</evidence>